<gene>
    <name evidence="2" type="ORF">HDK90DRAFT_510865</name>
</gene>
<keyword evidence="3" id="KW-1185">Reference proteome</keyword>
<dbReference type="Proteomes" id="UP001492380">
    <property type="component" value="Unassembled WGS sequence"/>
</dbReference>
<proteinExistence type="predicted"/>
<sequence length="425" mass="48329">MPSTPDNGPLPSNTSSKPTLDLKGATMHFTNEPTTMMWIGDQSKSHFAALGMTESLVENMRKTLLVRRKVQKLEREMERRKTWLQQELEDLNAYIEEHEMVLSNPDSYPNADFEELQDDLAGMIEQRQGYLNDIASLDRYIMSTAQRQARYQRLVDNVLEDVFVGCGLLPGADEACRSERSSLVDPGEPSEATKFGLQSQREESIIVGRESEKSLRFIYPPEVDTQAHDAEMSRLAYELGAKEAKAQIAEGAFHKYRRDMETEVPAPSTTSTEHDLQTLVRGRQLTRELIDAHAELHAARWEWRQCGGLLPGEDQRSRFIDDPDDGYSEAQQTFWIKAVDREGIEKWIRKTAHGSDSCSSPASDRSTLEFLGDVGLGESLTVKEELEKSPDRQRIDDWMTKMEAVRMELSTTKVTMQQDEDTKSK</sequence>
<comment type="caution">
    <text evidence="2">The sequence shown here is derived from an EMBL/GenBank/DDBJ whole genome shotgun (WGS) entry which is preliminary data.</text>
</comment>
<organism evidence="2 3">
    <name type="scientific">Phyllosticta capitalensis</name>
    <dbReference type="NCBI Taxonomy" id="121624"/>
    <lineage>
        <taxon>Eukaryota</taxon>
        <taxon>Fungi</taxon>
        <taxon>Dikarya</taxon>
        <taxon>Ascomycota</taxon>
        <taxon>Pezizomycotina</taxon>
        <taxon>Dothideomycetes</taxon>
        <taxon>Dothideomycetes incertae sedis</taxon>
        <taxon>Botryosphaeriales</taxon>
        <taxon>Phyllostictaceae</taxon>
        <taxon>Phyllosticta</taxon>
    </lineage>
</organism>
<dbReference type="EMBL" id="JBBWRZ010000005">
    <property type="protein sequence ID" value="KAK8235736.1"/>
    <property type="molecule type" value="Genomic_DNA"/>
</dbReference>
<reference evidence="2 3" key="1">
    <citation type="submission" date="2024-04" db="EMBL/GenBank/DDBJ databases">
        <title>Phyllosticta paracitricarpa is synonymous to the EU quarantine fungus P. citricarpa based on phylogenomic analyses.</title>
        <authorList>
            <consortium name="Lawrence Berkeley National Laboratory"/>
            <person name="Van Ingen-Buijs V.A."/>
            <person name="Van Westerhoven A.C."/>
            <person name="Haridas S."/>
            <person name="Skiadas P."/>
            <person name="Martin F."/>
            <person name="Groenewald J.Z."/>
            <person name="Crous P.W."/>
            <person name="Seidl M.F."/>
        </authorList>
    </citation>
    <scope>NUCLEOTIDE SEQUENCE [LARGE SCALE GENOMIC DNA]</scope>
    <source>
        <strain evidence="2 3">CBS 123374</strain>
    </source>
</reference>
<feature type="compositionally biased region" description="Polar residues" evidence="1">
    <location>
        <begin position="1"/>
        <end position="18"/>
    </location>
</feature>
<name>A0ABR1YR80_9PEZI</name>
<accession>A0ABR1YR80</accession>
<evidence type="ECO:0000313" key="2">
    <source>
        <dbReference type="EMBL" id="KAK8235736.1"/>
    </source>
</evidence>
<evidence type="ECO:0000256" key="1">
    <source>
        <dbReference type="SAM" id="MobiDB-lite"/>
    </source>
</evidence>
<feature type="region of interest" description="Disordered" evidence="1">
    <location>
        <begin position="1"/>
        <end position="22"/>
    </location>
</feature>
<protein>
    <submittedName>
        <fullName evidence="2">Uncharacterized protein</fullName>
    </submittedName>
</protein>
<evidence type="ECO:0000313" key="3">
    <source>
        <dbReference type="Proteomes" id="UP001492380"/>
    </source>
</evidence>